<name>A0A1G2LUA6_9BACT</name>
<gene>
    <name evidence="1" type="ORF">A3G49_06460</name>
</gene>
<dbReference type="Proteomes" id="UP000177171">
    <property type="component" value="Unassembled WGS sequence"/>
</dbReference>
<dbReference type="EMBL" id="MHQY01000007">
    <property type="protein sequence ID" value="OHA14462.1"/>
    <property type="molecule type" value="Genomic_DNA"/>
</dbReference>
<evidence type="ECO:0000313" key="2">
    <source>
        <dbReference type="Proteomes" id="UP000177171"/>
    </source>
</evidence>
<accession>A0A1G2LUA6</accession>
<protein>
    <submittedName>
        <fullName evidence="1">Uncharacterized protein</fullName>
    </submittedName>
</protein>
<evidence type="ECO:0000313" key="1">
    <source>
        <dbReference type="EMBL" id="OHA14462.1"/>
    </source>
</evidence>
<organism evidence="1 2">
    <name type="scientific">Candidatus Sungbacteria bacterium RIFCSPLOWO2_12_FULL_41_11</name>
    <dbReference type="NCBI Taxonomy" id="1802286"/>
    <lineage>
        <taxon>Bacteria</taxon>
        <taxon>Candidatus Sungiibacteriota</taxon>
    </lineage>
</organism>
<comment type="caution">
    <text evidence="1">The sequence shown here is derived from an EMBL/GenBank/DDBJ whole genome shotgun (WGS) entry which is preliminary data.</text>
</comment>
<dbReference type="AlphaFoldDB" id="A0A1G2LUA6"/>
<reference evidence="1 2" key="1">
    <citation type="journal article" date="2016" name="Nat. Commun.">
        <title>Thousands of microbial genomes shed light on interconnected biogeochemical processes in an aquifer system.</title>
        <authorList>
            <person name="Anantharaman K."/>
            <person name="Brown C.T."/>
            <person name="Hug L.A."/>
            <person name="Sharon I."/>
            <person name="Castelle C.J."/>
            <person name="Probst A.J."/>
            <person name="Thomas B.C."/>
            <person name="Singh A."/>
            <person name="Wilkins M.J."/>
            <person name="Karaoz U."/>
            <person name="Brodie E.L."/>
            <person name="Williams K.H."/>
            <person name="Hubbard S.S."/>
            <person name="Banfield J.F."/>
        </authorList>
    </citation>
    <scope>NUCLEOTIDE SEQUENCE [LARGE SCALE GENOMIC DNA]</scope>
</reference>
<proteinExistence type="predicted"/>
<sequence length="116" mass="13618">MARFLALYKALNSLPPELYLSQRFPYIITPDPERLISTTSYKLEKYELTDNEIKTIASKVKSRMKTEFDWPEKTVSLYCRENPLPGYELINIIRVWEPLSVEEYVTLSLARSSYSD</sequence>